<dbReference type="EMBL" id="JAFBEC010000020">
    <property type="protein sequence ID" value="MBM7634974.1"/>
    <property type="molecule type" value="Genomic_DNA"/>
</dbReference>
<sequence length="130" mass="14084">MMIGSLLFRFLMIVKIDRIYVTVGFWTAIAAPPPNGEIISYMILYTAPPGGNLFTPLPTTRVNGVPFTTAMPQQSMTFGSLEGIGLQFPKGTRLMVVGMMEITGDGTTGKARSYYMYFTGGIGLTIIEGV</sequence>
<gene>
    <name evidence="1" type="ORF">JOD17_004117</name>
</gene>
<evidence type="ECO:0000313" key="1">
    <source>
        <dbReference type="EMBL" id="MBM7634974.1"/>
    </source>
</evidence>
<evidence type="ECO:0000313" key="2">
    <source>
        <dbReference type="Proteomes" id="UP000741863"/>
    </source>
</evidence>
<name>A0ABS2PHQ6_9BACL</name>
<accession>A0ABS2PHQ6</accession>
<dbReference type="RefSeq" id="WP_204699734.1">
    <property type="nucleotide sequence ID" value="NZ_JAFBEC010000020.1"/>
</dbReference>
<protein>
    <recommendedName>
        <fullName evidence="3">Dirigent protein</fullName>
    </recommendedName>
</protein>
<dbReference type="Proteomes" id="UP000741863">
    <property type="component" value="Unassembled WGS sequence"/>
</dbReference>
<reference evidence="1 2" key="1">
    <citation type="submission" date="2021-01" db="EMBL/GenBank/DDBJ databases">
        <title>Genomic Encyclopedia of Type Strains, Phase IV (KMG-IV): sequencing the most valuable type-strain genomes for metagenomic binning, comparative biology and taxonomic classification.</title>
        <authorList>
            <person name="Goeker M."/>
        </authorList>
    </citation>
    <scope>NUCLEOTIDE SEQUENCE [LARGE SCALE GENOMIC DNA]</scope>
    <source>
        <strain evidence="1 2">DSM 25540</strain>
    </source>
</reference>
<keyword evidence="2" id="KW-1185">Reference proteome</keyword>
<proteinExistence type="predicted"/>
<evidence type="ECO:0008006" key="3">
    <source>
        <dbReference type="Google" id="ProtNLM"/>
    </source>
</evidence>
<comment type="caution">
    <text evidence="1">The sequence shown here is derived from an EMBL/GenBank/DDBJ whole genome shotgun (WGS) entry which is preliminary data.</text>
</comment>
<organism evidence="1 2">
    <name type="scientific">Geomicrobium sediminis</name>
    <dbReference type="NCBI Taxonomy" id="1347788"/>
    <lineage>
        <taxon>Bacteria</taxon>
        <taxon>Bacillati</taxon>
        <taxon>Bacillota</taxon>
        <taxon>Bacilli</taxon>
        <taxon>Bacillales</taxon>
        <taxon>Geomicrobium</taxon>
    </lineage>
</organism>